<gene>
    <name evidence="1" type="ORF">NM208_g5302</name>
</gene>
<dbReference type="EMBL" id="JANRMS010000436">
    <property type="protein sequence ID" value="KAJ3539892.1"/>
    <property type="molecule type" value="Genomic_DNA"/>
</dbReference>
<organism evidence="1 2">
    <name type="scientific">Fusarium decemcellulare</name>
    <dbReference type="NCBI Taxonomy" id="57161"/>
    <lineage>
        <taxon>Eukaryota</taxon>
        <taxon>Fungi</taxon>
        <taxon>Dikarya</taxon>
        <taxon>Ascomycota</taxon>
        <taxon>Pezizomycotina</taxon>
        <taxon>Sordariomycetes</taxon>
        <taxon>Hypocreomycetidae</taxon>
        <taxon>Hypocreales</taxon>
        <taxon>Nectriaceae</taxon>
        <taxon>Fusarium</taxon>
        <taxon>Fusarium decemcellulare species complex</taxon>
    </lineage>
</organism>
<proteinExistence type="predicted"/>
<reference evidence="1" key="1">
    <citation type="submission" date="2022-08" db="EMBL/GenBank/DDBJ databases">
        <title>Genome Sequence of Fusarium decemcellulare.</title>
        <authorList>
            <person name="Buettner E."/>
        </authorList>
    </citation>
    <scope>NUCLEOTIDE SEQUENCE</scope>
    <source>
        <strain evidence="1">Babe19</strain>
    </source>
</reference>
<comment type="caution">
    <text evidence="1">The sequence shown here is derived from an EMBL/GenBank/DDBJ whole genome shotgun (WGS) entry which is preliminary data.</text>
</comment>
<evidence type="ECO:0000313" key="2">
    <source>
        <dbReference type="Proteomes" id="UP001148629"/>
    </source>
</evidence>
<sequence>MAPSSASDDPSQSAAYPAAFPSLNPLDKYRVAIADEVSSITAADAKLVFEGLDRFSSLNKGGDLVLALPRLRIKNSSPADLARKVVAEFKTTEGARVEPPTTEGINLCFTFSPNALPSTLLPIVLQLGDAYGFNSKHGLRDRADPGAGKKTIIVEFSSPNIAKKFHAGHLRSTIIGGFLSNLYEKSGYNVVRMNYLGDWGRQYGLLACGWNRYGDEAKFAHDPITHLFEIYVKISADFAPEEDAFKAAGKRGEDTSTLESSGLFGEAKAYFKKMENGDEEALALWRRFRELSVERYQETYARLNIHFDVFSGESQVKKETMKKAESILKDRQIIEPVDGAWAVDFEKYGAKGLNVAIVRNRNGTSNYLLRDIAAAIQRDEEYHLDEMQYVVMSEQATHLKRLFKILSLMGGPYEALSKKLKHVTYGKVMGMSTRKGTVKFLDDILSDVGDFMHDVMRRNEQKYSQVENPTQTAEILGITAIMVQDMSGKRVNNYDFDLERMTSFEGDTGPYLQYAHARLCSIFRKVNFTAEEMLQADFSLLSDSPHAIDLLRVMAQFPDIVNQAIKTLEPTTILTYLFKLTHKLSSSYDHLKVVDPPEGPAVSLVRAALYEAARQVLRNGMVLLGMTPIDRLAGNIVQFVEFSAKLVKKANEIKKSAAGVTEEVEDATTISQGLELMLRGMQTSVNPTSERDKQLAVLAQNCRKLCQELQSHVQHIKGKGVLSKTGSLGISWRTLTESGKLASMEQRLDRYRSQILSHILFMMSHEQSATHSLVETLVNRQDAHTRSVQEELGKTRDYIVNAIKIELENLESSAGSIRPQFLQDTGTAGPKTSPVITEPSIHQISSPSNEQLEVHLNVLSEIRTSLKKVADSTTAIQIVKWLWFPELESRERAITSAHEDTYSWLLHDEKLDEDEECEAYEKDKWYPETVRRNAQESVRAKQEKRDVMLGWLESGSGVFYISGKAGSGKSTLMKYLAQDPVTRERLNDWAGKAGKHLIFAEFFFWRPGAPLQREIEGLYRGILWEILRTRPGLGRKVFPDLWKNLSQVFECRREGYAPQLAELDAAFDILIRDPEVLSKHRICLFIDGLDEYTGDYWKLSKLLSKWCDSDDVKICASARPHNEFLRVFAASDEATWFNLHELTRLDMFRFVRNELNKDERYIDAWQTNPQYEDLVTAIVDRADGVFLWVRLVVNDLLVAIGNSCSLTQLLQRLNEAPRDLSALFRQMLNRVDKAERTRLARTFLVLQLSKSFVAMNSVYAHAVLDDLEDKPGLEQQLLDGSLGPFLSPSETTAKCFQMARRLIGRGQGLLEIVELEWRTVPFRDSVQFVHRTLVDYLQEPEVASEIQSLAGEFNAKRSLAYVTLAMVKFRPRGKSNDFNSYTSQIFHPVEDLILLSTRTFCLIEELESLKRMLLKVERDEKEILAFAGPYFRYLRLGVLKQKIISWADFDYFVLCLVLAHDCSSELAKKSIRRYSGPLDNSRHSILIAAWLDVFRDMHEHKLSAIRRLVEEPVSLNNEQARDMCFLDHRRTTNSSPPGYLPMLPPMTPWTLILLMICLYRQQWKDKEVEMLSCVELFLSKGADPSVCFVGYKLQTSNGSDTMRIGPVYADLLTMMNLWGLEVSKNLRSLLQNHSRFQRLTGGLSRLTHGGRLLRKQMQPLRVEQIGDAEFQVLSVVSRGALSDIVIQDLETASRGLVIEEMEMVISF</sequence>
<keyword evidence="2" id="KW-1185">Reference proteome</keyword>
<evidence type="ECO:0000313" key="1">
    <source>
        <dbReference type="EMBL" id="KAJ3539892.1"/>
    </source>
</evidence>
<name>A0ACC1SHT3_9HYPO</name>
<dbReference type="Proteomes" id="UP001148629">
    <property type="component" value="Unassembled WGS sequence"/>
</dbReference>
<accession>A0ACC1SHT3</accession>
<protein>
    <submittedName>
        <fullName evidence="1">Uncharacterized protein</fullName>
    </submittedName>
</protein>